<keyword evidence="6" id="KW-0325">Glycoprotein</keyword>
<dbReference type="AlphaFoldDB" id="A0A8H7W0H9"/>
<reference evidence="8" key="1">
    <citation type="submission" date="2021-01" db="EMBL/GenBank/DDBJ databases">
        <title>Metabolic potential, ecology and presence of endohyphal bacteria is reflected in genomic diversity of Mucoromycotina.</title>
        <authorList>
            <person name="Muszewska A."/>
            <person name="Okrasinska A."/>
            <person name="Steczkiewicz K."/>
            <person name="Drgas O."/>
            <person name="Orlowska M."/>
            <person name="Perlinska-Lenart U."/>
            <person name="Aleksandrzak-Piekarczyk T."/>
            <person name="Szatraj K."/>
            <person name="Zielenkiewicz U."/>
            <person name="Pilsyk S."/>
            <person name="Malc E."/>
            <person name="Mieczkowski P."/>
            <person name="Kruszewska J.S."/>
            <person name="Biernat P."/>
            <person name="Pawlowska J."/>
        </authorList>
    </citation>
    <scope>NUCLEOTIDE SEQUENCE</scope>
    <source>
        <strain evidence="8">WA0000018081</strain>
    </source>
</reference>
<dbReference type="EMBL" id="JAEPRE010000032">
    <property type="protein sequence ID" value="KAG2235448.1"/>
    <property type="molecule type" value="Genomic_DNA"/>
</dbReference>
<comment type="caution">
    <text evidence="8">The sequence shown here is derived from an EMBL/GenBank/DDBJ whole genome shotgun (WGS) entry which is preliminary data.</text>
</comment>
<keyword evidence="2 7" id="KW-0121">Carboxypeptidase</keyword>
<name>A0A8H7W0H9_9FUNG</name>
<dbReference type="PRINTS" id="PR00724">
    <property type="entry name" value="CRBOXYPTASEC"/>
</dbReference>
<dbReference type="GO" id="GO:0006508">
    <property type="term" value="P:proteolysis"/>
    <property type="evidence" value="ECO:0007669"/>
    <property type="project" value="UniProtKB-KW"/>
</dbReference>
<keyword evidence="3 7" id="KW-0645">Protease</keyword>
<dbReference type="PROSITE" id="PS00131">
    <property type="entry name" value="CARBOXYPEPT_SER_SER"/>
    <property type="match status" value="1"/>
</dbReference>
<dbReference type="Pfam" id="PF00450">
    <property type="entry name" value="Peptidase_S10"/>
    <property type="match status" value="1"/>
</dbReference>
<evidence type="ECO:0000256" key="1">
    <source>
        <dbReference type="ARBA" id="ARBA00009431"/>
    </source>
</evidence>
<keyword evidence="9" id="KW-1185">Reference proteome</keyword>
<dbReference type="GO" id="GO:0004185">
    <property type="term" value="F:serine-type carboxypeptidase activity"/>
    <property type="evidence" value="ECO:0007669"/>
    <property type="project" value="UniProtKB-UniRule"/>
</dbReference>
<dbReference type="Proteomes" id="UP000613177">
    <property type="component" value="Unassembled WGS sequence"/>
</dbReference>
<protein>
    <recommendedName>
        <fullName evidence="7">Carboxypeptidase</fullName>
        <ecNumber evidence="7">3.4.16.-</ecNumber>
    </recommendedName>
</protein>
<dbReference type="PANTHER" id="PTHR11802:SF113">
    <property type="entry name" value="SERINE CARBOXYPEPTIDASE CTSA-4.1"/>
    <property type="match status" value="1"/>
</dbReference>
<evidence type="ECO:0000313" key="9">
    <source>
        <dbReference type="Proteomes" id="UP000613177"/>
    </source>
</evidence>
<keyword evidence="4" id="KW-0732">Signal</keyword>
<dbReference type="EC" id="3.4.16.-" evidence="7"/>
<evidence type="ECO:0000256" key="3">
    <source>
        <dbReference type="ARBA" id="ARBA00022670"/>
    </source>
</evidence>
<comment type="similarity">
    <text evidence="1 7">Belongs to the peptidase S10 family.</text>
</comment>
<dbReference type="GO" id="GO:0000324">
    <property type="term" value="C:fungal-type vacuole"/>
    <property type="evidence" value="ECO:0007669"/>
    <property type="project" value="TreeGrafter"/>
</dbReference>
<dbReference type="InterPro" id="IPR001563">
    <property type="entry name" value="Peptidase_S10"/>
</dbReference>
<dbReference type="PANTHER" id="PTHR11802">
    <property type="entry name" value="SERINE PROTEASE FAMILY S10 SERINE CARBOXYPEPTIDASE"/>
    <property type="match status" value="1"/>
</dbReference>
<dbReference type="InterPro" id="IPR018202">
    <property type="entry name" value="Ser_caboxypep_ser_AS"/>
</dbReference>
<gene>
    <name evidence="8" type="ORF">INT48_007846</name>
</gene>
<dbReference type="InterPro" id="IPR029058">
    <property type="entry name" value="AB_hydrolase_fold"/>
</dbReference>
<proteinExistence type="inferred from homology"/>
<keyword evidence="5 7" id="KW-0378">Hydrolase</keyword>
<dbReference type="SUPFAM" id="SSF53474">
    <property type="entry name" value="alpha/beta-Hydrolases"/>
    <property type="match status" value="1"/>
</dbReference>
<organism evidence="8 9">
    <name type="scientific">Thamnidium elegans</name>
    <dbReference type="NCBI Taxonomy" id="101142"/>
    <lineage>
        <taxon>Eukaryota</taxon>
        <taxon>Fungi</taxon>
        <taxon>Fungi incertae sedis</taxon>
        <taxon>Mucoromycota</taxon>
        <taxon>Mucoromycotina</taxon>
        <taxon>Mucoromycetes</taxon>
        <taxon>Mucorales</taxon>
        <taxon>Mucorineae</taxon>
        <taxon>Mucoraceae</taxon>
        <taxon>Thamnidium</taxon>
    </lineage>
</organism>
<evidence type="ECO:0000256" key="6">
    <source>
        <dbReference type="ARBA" id="ARBA00023180"/>
    </source>
</evidence>
<dbReference type="Gene3D" id="3.40.50.1820">
    <property type="entry name" value="alpha/beta hydrolase"/>
    <property type="match status" value="1"/>
</dbReference>
<accession>A0A8H7W0H9</accession>
<evidence type="ECO:0000256" key="4">
    <source>
        <dbReference type="ARBA" id="ARBA00022729"/>
    </source>
</evidence>
<sequence length="342" mass="38947">MIFLDQPVNSGYSYHNTSTSIADSNAAANEVYIFLQLFFREFPQFAGSDFHIAGESYAGHFLPAIASKIHNSNQKNKSSIQLKSVLIGNGLIDPQTQYRYYKAMACENPTYPNLLTSSKACHELESNQDECQKEIKNCYQQTDFTLPTRDSAYACMVATSVCNLNVVKPVIENTDRNIYDIRKKCEDGPMCYDYFTAIKKYLDRSDVKHELGVSPSIQFELCSDTVNGHFQNTGDWMRPYVHQLTQLLDQGIRVLAYAGDSDLMCNWMGIRAWTLNLQWQGQPDYHNQDDVDYYTLNGTHAGTIRKNSGLAFIRLYNAGHMAPFDQPENTLDMFNRWISATL</sequence>
<evidence type="ECO:0000256" key="5">
    <source>
        <dbReference type="ARBA" id="ARBA00022801"/>
    </source>
</evidence>
<evidence type="ECO:0000256" key="7">
    <source>
        <dbReference type="RuleBase" id="RU361156"/>
    </source>
</evidence>
<evidence type="ECO:0000313" key="8">
    <source>
        <dbReference type="EMBL" id="KAG2235448.1"/>
    </source>
</evidence>
<evidence type="ECO:0000256" key="2">
    <source>
        <dbReference type="ARBA" id="ARBA00022645"/>
    </source>
</evidence>
<dbReference type="Gene3D" id="1.10.287.410">
    <property type="match status" value="1"/>
</dbReference>